<proteinExistence type="inferred from homology"/>
<dbReference type="InterPro" id="IPR007049">
    <property type="entry name" value="Carb-sel_porin_OprB"/>
</dbReference>
<keyword evidence="2" id="KW-0732">Signal</keyword>
<dbReference type="GO" id="GO:0015288">
    <property type="term" value="F:porin activity"/>
    <property type="evidence" value="ECO:0007669"/>
    <property type="project" value="InterPro"/>
</dbReference>
<accession>A0A3N1UY53</accession>
<dbReference type="InterPro" id="IPR038673">
    <property type="entry name" value="OprB_sf"/>
</dbReference>
<evidence type="ECO:0000313" key="5">
    <source>
        <dbReference type="Proteomes" id="UP000276223"/>
    </source>
</evidence>
<name>A0A3N1UY53_9BACT</name>
<gene>
    <name evidence="4" type="ORF">EDC27_1892</name>
</gene>
<evidence type="ECO:0000256" key="2">
    <source>
        <dbReference type="RuleBase" id="RU363072"/>
    </source>
</evidence>
<keyword evidence="3" id="KW-0175">Coiled coil</keyword>
<feature type="signal peptide" evidence="2">
    <location>
        <begin position="1"/>
        <end position="22"/>
    </location>
</feature>
<feature type="coiled-coil region" evidence="3">
    <location>
        <begin position="24"/>
        <end position="51"/>
    </location>
</feature>
<evidence type="ECO:0000313" key="4">
    <source>
        <dbReference type="EMBL" id="ROQ92196.1"/>
    </source>
</evidence>
<evidence type="ECO:0000256" key="3">
    <source>
        <dbReference type="SAM" id="Coils"/>
    </source>
</evidence>
<keyword evidence="5" id="KW-1185">Reference proteome</keyword>
<dbReference type="PANTHER" id="PTHR37944:SF1">
    <property type="entry name" value="PORIN B"/>
    <property type="match status" value="1"/>
</dbReference>
<dbReference type="EMBL" id="RJVA01000012">
    <property type="protein sequence ID" value="ROQ92196.1"/>
    <property type="molecule type" value="Genomic_DNA"/>
</dbReference>
<feature type="chain" id="PRO_5017854370" evidence="2">
    <location>
        <begin position="23"/>
        <end position="432"/>
    </location>
</feature>
<organism evidence="4 5">
    <name type="scientific">Desulfosoma caldarium</name>
    <dbReference type="NCBI Taxonomy" id="610254"/>
    <lineage>
        <taxon>Bacteria</taxon>
        <taxon>Pseudomonadati</taxon>
        <taxon>Thermodesulfobacteriota</taxon>
        <taxon>Syntrophobacteria</taxon>
        <taxon>Syntrophobacterales</taxon>
        <taxon>Syntrophobacteraceae</taxon>
        <taxon>Desulfosoma</taxon>
    </lineage>
</organism>
<sequence length="432" mass="47859">MKKCVVLCAAFFVLAFAGLGRADDAELKRELQMLKQRVQELEAKLKAQEAIQRSTAAAPGDTQMGGEEPTSIQDMIMEKFGTLSIHGGVLTYYQGRNGPNIDDMDYSGTSGAGYVADLELSFEPTPNGEFFMRIHAGEGQGADKDLDDEGALFANLNTIADDNPENEGVSVLEAFYTHKFFEERLFVSVGKSEQVAFIDDNEFANDEATQFVGKPFVVSPMLDSEDEYAPMLAVGFSPVDNLEMVVLYESTSRPLLSDEDQKSVWDDIFDNPFVAAQMTFSPEFNGLQGNYRVYGWGATYKHPKIVGEGTDRGWGIGLSLDQMVHDKVGLFARLAYSNDNVYEVPWFWSFGANLKGMIPNRDDDEIGLGVAGLKANDDLDNDGTEYHLEAYYRIVLSEHLAISPDIQFVINPLGDTNNDNVVAFMIRGEFNF</sequence>
<dbReference type="GO" id="GO:0016020">
    <property type="term" value="C:membrane"/>
    <property type="evidence" value="ECO:0007669"/>
    <property type="project" value="InterPro"/>
</dbReference>
<comment type="similarity">
    <text evidence="1 2">Belongs to the OprB family.</text>
</comment>
<dbReference type="PANTHER" id="PTHR37944">
    <property type="entry name" value="PORIN B"/>
    <property type="match status" value="1"/>
</dbReference>
<evidence type="ECO:0000256" key="1">
    <source>
        <dbReference type="ARBA" id="ARBA00008769"/>
    </source>
</evidence>
<dbReference type="Pfam" id="PF04966">
    <property type="entry name" value="OprB"/>
    <property type="match status" value="1"/>
</dbReference>
<dbReference type="Gene3D" id="2.40.160.180">
    <property type="entry name" value="Carbohydrate-selective porin OprB"/>
    <property type="match status" value="1"/>
</dbReference>
<dbReference type="GO" id="GO:0008643">
    <property type="term" value="P:carbohydrate transport"/>
    <property type="evidence" value="ECO:0007669"/>
    <property type="project" value="InterPro"/>
</dbReference>
<dbReference type="Proteomes" id="UP000276223">
    <property type="component" value="Unassembled WGS sequence"/>
</dbReference>
<reference evidence="4 5" key="1">
    <citation type="submission" date="2018-11" db="EMBL/GenBank/DDBJ databases">
        <title>Genomic Encyclopedia of Type Strains, Phase IV (KMG-IV): sequencing the most valuable type-strain genomes for metagenomic binning, comparative biology and taxonomic classification.</title>
        <authorList>
            <person name="Goeker M."/>
        </authorList>
    </citation>
    <scope>NUCLEOTIDE SEQUENCE [LARGE SCALE GENOMIC DNA]</scope>
    <source>
        <strain evidence="4 5">DSM 22027</strain>
    </source>
</reference>
<dbReference type="InterPro" id="IPR052932">
    <property type="entry name" value="OprB_Porin"/>
</dbReference>
<dbReference type="AlphaFoldDB" id="A0A3N1UY53"/>
<protein>
    <submittedName>
        <fullName evidence="4">Carbohydrate-selective porin (OprB family)</fullName>
    </submittedName>
</protein>
<comment type="caution">
    <text evidence="4">The sequence shown here is derived from an EMBL/GenBank/DDBJ whole genome shotgun (WGS) entry which is preliminary data.</text>
</comment>
<dbReference type="RefSeq" id="WP_170161730.1">
    <property type="nucleotide sequence ID" value="NZ_RJVA01000012.1"/>
</dbReference>